<evidence type="ECO:0000259" key="1">
    <source>
        <dbReference type="Pfam" id="PF12680"/>
    </source>
</evidence>
<feature type="domain" description="SnoaL-like" evidence="1">
    <location>
        <begin position="10"/>
        <end position="110"/>
    </location>
</feature>
<dbReference type="Proteomes" id="UP001374803">
    <property type="component" value="Chromosome"/>
</dbReference>
<name>A0ABZ2KXW3_9BACT</name>
<keyword evidence="3" id="KW-1185">Reference proteome</keyword>
<proteinExistence type="predicted"/>
<dbReference type="SUPFAM" id="SSF54427">
    <property type="entry name" value="NTF2-like"/>
    <property type="match status" value="1"/>
</dbReference>
<accession>A0ABZ2KXW3</accession>
<protein>
    <submittedName>
        <fullName evidence="2">Nuclear transport factor 2 family protein</fullName>
    </submittedName>
</protein>
<dbReference type="RefSeq" id="WP_394832013.1">
    <property type="nucleotide sequence ID" value="NZ_CP089929.1"/>
</dbReference>
<evidence type="ECO:0000313" key="2">
    <source>
        <dbReference type="EMBL" id="WXB02386.1"/>
    </source>
</evidence>
<dbReference type="EMBL" id="CP089983">
    <property type="protein sequence ID" value="WXB02386.1"/>
    <property type="molecule type" value="Genomic_DNA"/>
</dbReference>
<organism evidence="2 3">
    <name type="scientific">Pendulispora rubella</name>
    <dbReference type="NCBI Taxonomy" id="2741070"/>
    <lineage>
        <taxon>Bacteria</taxon>
        <taxon>Pseudomonadati</taxon>
        <taxon>Myxococcota</taxon>
        <taxon>Myxococcia</taxon>
        <taxon>Myxococcales</taxon>
        <taxon>Sorangiineae</taxon>
        <taxon>Pendulisporaceae</taxon>
        <taxon>Pendulispora</taxon>
    </lineage>
</organism>
<dbReference type="InterPro" id="IPR032710">
    <property type="entry name" value="NTF2-like_dom_sf"/>
</dbReference>
<reference evidence="2" key="1">
    <citation type="submission" date="2021-12" db="EMBL/GenBank/DDBJ databases">
        <title>Discovery of the Pendulisporaceae a myxobacterial family with distinct sporulation behavior and unique specialized metabolism.</title>
        <authorList>
            <person name="Garcia R."/>
            <person name="Popoff A."/>
            <person name="Bader C.D."/>
            <person name="Loehr J."/>
            <person name="Walesch S."/>
            <person name="Walt C."/>
            <person name="Boldt J."/>
            <person name="Bunk B."/>
            <person name="Haeckl F.J.F.P.J."/>
            <person name="Gunesch A.P."/>
            <person name="Birkelbach J."/>
            <person name="Nuebel U."/>
            <person name="Pietschmann T."/>
            <person name="Bach T."/>
            <person name="Mueller R."/>
        </authorList>
    </citation>
    <scope>NUCLEOTIDE SEQUENCE</scope>
    <source>
        <strain evidence="2">MSr11367</strain>
    </source>
</reference>
<dbReference type="Pfam" id="PF12680">
    <property type="entry name" value="SnoaL_2"/>
    <property type="match status" value="1"/>
</dbReference>
<dbReference type="InterPro" id="IPR037401">
    <property type="entry name" value="SnoaL-like"/>
</dbReference>
<gene>
    <name evidence="2" type="ORF">LVJ94_36410</name>
</gene>
<sequence length="155" mass="17649">MTSSANEQLVDGFYRALAKRDWETMVAAYHPDVHFTDPVFDLRGARAAGMWRMLCESGKDMSVVHSGVRATEHEGAAHWEATYTFSLTGRRVLNVIDARFEFREGKIVRHVDTFDFWKWAGQALGPTGKLLGWTPFVRGKVQRTANGRLEKFLSR</sequence>
<dbReference type="Gene3D" id="3.10.450.50">
    <property type="match status" value="1"/>
</dbReference>
<evidence type="ECO:0000313" key="3">
    <source>
        <dbReference type="Proteomes" id="UP001374803"/>
    </source>
</evidence>